<dbReference type="Proteomes" id="UP000190037">
    <property type="component" value="Unassembled WGS sequence"/>
</dbReference>
<evidence type="ECO:0000259" key="1">
    <source>
        <dbReference type="Pfam" id="PF03358"/>
    </source>
</evidence>
<dbReference type="STRING" id="159449.B4N89_30425"/>
<dbReference type="PANTHER" id="PTHR30543:SF21">
    <property type="entry name" value="NAD(P)H-DEPENDENT FMN REDUCTASE LOT6"/>
    <property type="match status" value="1"/>
</dbReference>
<dbReference type="Pfam" id="PF03358">
    <property type="entry name" value="FMN_red"/>
    <property type="match status" value="1"/>
</dbReference>
<keyword evidence="3" id="KW-1185">Reference proteome</keyword>
<dbReference type="EMBL" id="MWQN01000001">
    <property type="protein sequence ID" value="OPC84663.1"/>
    <property type="molecule type" value="Genomic_DNA"/>
</dbReference>
<dbReference type="Gene3D" id="3.40.50.360">
    <property type="match status" value="1"/>
</dbReference>
<dbReference type="InterPro" id="IPR050712">
    <property type="entry name" value="NAD(P)H-dep_reductase"/>
</dbReference>
<dbReference type="AlphaFoldDB" id="A0A1T3P6J2"/>
<dbReference type="GO" id="GO:0016491">
    <property type="term" value="F:oxidoreductase activity"/>
    <property type="evidence" value="ECO:0007669"/>
    <property type="project" value="InterPro"/>
</dbReference>
<dbReference type="GO" id="GO:0005829">
    <property type="term" value="C:cytosol"/>
    <property type="evidence" value="ECO:0007669"/>
    <property type="project" value="TreeGrafter"/>
</dbReference>
<dbReference type="RefSeq" id="WP_078978960.1">
    <property type="nucleotide sequence ID" value="NZ_MWQN01000001.1"/>
</dbReference>
<protein>
    <submittedName>
        <fullName evidence="2">Flavoprotein</fullName>
    </submittedName>
</protein>
<name>A0A1T3P6J2_9ACTN</name>
<dbReference type="PANTHER" id="PTHR30543">
    <property type="entry name" value="CHROMATE REDUCTASE"/>
    <property type="match status" value="1"/>
</dbReference>
<sequence>MDDAQTPNAQATRRAGDRVAVVVGSTRPTRICPGIAEWIRTALQRDSPLTYELLDLADVDLPLLDEPLKAALQQYEHEHTRRWSRTVGSYSGFVFVFPQYNWGYPAVLKNALDFLYREWHDKPAAVAGYGTRGGNKGVAQLLSVLQGLHMRALDTHLELVITDADVDENWQLKDIEATLHPYRDQIRAIDEQMLEALQDDQQ</sequence>
<dbReference type="InterPro" id="IPR029039">
    <property type="entry name" value="Flavoprotein-like_sf"/>
</dbReference>
<proteinExistence type="predicted"/>
<dbReference type="SUPFAM" id="SSF52218">
    <property type="entry name" value="Flavoproteins"/>
    <property type="match status" value="1"/>
</dbReference>
<gene>
    <name evidence="2" type="ORF">B4N89_30425</name>
</gene>
<evidence type="ECO:0000313" key="3">
    <source>
        <dbReference type="Proteomes" id="UP000190037"/>
    </source>
</evidence>
<dbReference type="OrthoDB" id="9812295at2"/>
<evidence type="ECO:0000313" key="2">
    <source>
        <dbReference type="EMBL" id="OPC84663.1"/>
    </source>
</evidence>
<comment type="caution">
    <text evidence="2">The sequence shown here is derived from an EMBL/GenBank/DDBJ whole genome shotgun (WGS) entry which is preliminary data.</text>
</comment>
<dbReference type="GO" id="GO:0010181">
    <property type="term" value="F:FMN binding"/>
    <property type="evidence" value="ECO:0007669"/>
    <property type="project" value="TreeGrafter"/>
</dbReference>
<accession>A0A1T3P6J2</accession>
<dbReference type="InterPro" id="IPR005025">
    <property type="entry name" value="FMN_Rdtase-like_dom"/>
</dbReference>
<organism evidence="2 3">
    <name type="scientific">Embleya scabrispora</name>
    <dbReference type="NCBI Taxonomy" id="159449"/>
    <lineage>
        <taxon>Bacteria</taxon>
        <taxon>Bacillati</taxon>
        <taxon>Actinomycetota</taxon>
        <taxon>Actinomycetes</taxon>
        <taxon>Kitasatosporales</taxon>
        <taxon>Streptomycetaceae</taxon>
        <taxon>Embleya</taxon>
    </lineage>
</organism>
<feature type="domain" description="NADPH-dependent FMN reductase-like" evidence="1">
    <location>
        <begin position="18"/>
        <end position="154"/>
    </location>
</feature>
<reference evidence="2 3" key="1">
    <citation type="submission" date="2017-03" db="EMBL/GenBank/DDBJ databases">
        <title>Draft genome sequence of Streptomyces scabrisporus NF3, endophyte isolated from Amphipterygium adstringens.</title>
        <authorList>
            <person name="Vazquez M."/>
            <person name="Ceapa C.D."/>
            <person name="Rodriguez Luna D."/>
            <person name="Sanchez Esquivel S."/>
        </authorList>
    </citation>
    <scope>NUCLEOTIDE SEQUENCE [LARGE SCALE GENOMIC DNA]</scope>
    <source>
        <strain evidence="2 3">NF3</strain>
    </source>
</reference>